<name>A0A1R4EP96_BREDI</name>
<proteinExistence type="predicted"/>
<gene>
    <name evidence="2" type="ORF">FM111_00025</name>
</gene>
<feature type="region of interest" description="Disordered" evidence="1">
    <location>
        <begin position="25"/>
        <end position="48"/>
    </location>
</feature>
<protein>
    <submittedName>
        <fullName evidence="2">Uncharacterized protein</fullName>
    </submittedName>
</protein>
<sequence length="85" mass="9515">MHGGARPESASMGVPETVLISFMVSPEKMRDRPAARRQPGQARNACDPSCIRGTVLRRPRIKGWINVQDRRRRPVCGWAHVMHGA</sequence>
<evidence type="ECO:0000256" key="1">
    <source>
        <dbReference type="SAM" id="MobiDB-lite"/>
    </source>
</evidence>
<evidence type="ECO:0000313" key="2">
    <source>
        <dbReference type="EMBL" id="SJM45435.1"/>
    </source>
</evidence>
<dbReference type="EMBL" id="FUIE01000001">
    <property type="protein sequence ID" value="SJM45435.1"/>
    <property type="molecule type" value="Genomic_DNA"/>
</dbReference>
<feature type="compositionally biased region" description="Low complexity" evidence="1">
    <location>
        <begin position="36"/>
        <end position="45"/>
    </location>
</feature>
<evidence type="ECO:0000313" key="3">
    <source>
        <dbReference type="Proteomes" id="UP000195766"/>
    </source>
</evidence>
<reference evidence="2 3" key="1">
    <citation type="submission" date="2017-02" db="EMBL/GenBank/DDBJ databases">
        <authorList>
            <person name="Peterson S.W."/>
        </authorList>
    </citation>
    <scope>NUCLEOTIDE SEQUENCE [LARGE SCALE GENOMIC DNA]</scope>
    <source>
        <strain evidence="2 3">3F5N</strain>
    </source>
</reference>
<dbReference type="AlphaFoldDB" id="A0A1R4EP96"/>
<accession>A0A1R4EP96</accession>
<dbReference type="Proteomes" id="UP000195766">
    <property type="component" value="Unassembled WGS sequence"/>
</dbReference>
<organism evidence="2 3">
    <name type="scientific">Brevundimonas diminuta 3F5N</name>
    <dbReference type="NCBI Taxonomy" id="1255603"/>
    <lineage>
        <taxon>Bacteria</taxon>
        <taxon>Pseudomonadati</taxon>
        <taxon>Pseudomonadota</taxon>
        <taxon>Alphaproteobacteria</taxon>
        <taxon>Caulobacterales</taxon>
        <taxon>Caulobacteraceae</taxon>
        <taxon>Brevundimonas</taxon>
    </lineage>
</organism>